<organism evidence="2 3">
    <name type="scientific">Melanomma pulvis-pyrius CBS 109.77</name>
    <dbReference type="NCBI Taxonomy" id="1314802"/>
    <lineage>
        <taxon>Eukaryota</taxon>
        <taxon>Fungi</taxon>
        <taxon>Dikarya</taxon>
        <taxon>Ascomycota</taxon>
        <taxon>Pezizomycotina</taxon>
        <taxon>Dothideomycetes</taxon>
        <taxon>Pleosporomycetidae</taxon>
        <taxon>Pleosporales</taxon>
        <taxon>Melanommataceae</taxon>
        <taxon>Melanomma</taxon>
    </lineage>
</organism>
<protein>
    <recommendedName>
        <fullName evidence="4">Spherulation-specific family 4</fullName>
    </recommendedName>
</protein>
<dbReference type="OrthoDB" id="5342184at2759"/>
<gene>
    <name evidence="2" type="ORF">K505DRAFT_19626</name>
</gene>
<dbReference type="Pfam" id="PF12138">
    <property type="entry name" value="Spherulin4"/>
    <property type="match status" value="1"/>
</dbReference>
<evidence type="ECO:0000256" key="1">
    <source>
        <dbReference type="SAM" id="SignalP"/>
    </source>
</evidence>
<accession>A0A6A6XET3</accession>
<dbReference type="PANTHER" id="PTHR35040:SF7">
    <property type="entry name" value="FIBRONECTIN TYPE-III DOMAIN-CONTAINING PROTEIN-RELATED"/>
    <property type="match status" value="1"/>
</dbReference>
<proteinExistence type="predicted"/>
<dbReference type="EMBL" id="MU001874">
    <property type="protein sequence ID" value="KAF2794946.1"/>
    <property type="molecule type" value="Genomic_DNA"/>
</dbReference>
<feature type="chain" id="PRO_5025538084" description="Spherulation-specific family 4" evidence="1">
    <location>
        <begin position="16"/>
        <end position="256"/>
    </location>
</feature>
<name>A0A6A6XET3_9PLEO</name>
<dbReference type="InterPro" id="IPR021986">
    <property type="entry name" value="Spherulin4"/>
</dbReference>
<dbReference type="AlphaFoldDB" id="A0A6A6XET3"/>
<keyword evidence="3" id="KW-1185">Reference proteome</keyword>
<feature type="signal peptide" evidence="1">
    <location>
        <begin position="1"/>
        <end position="15"/>
    </location>
</feature>
<evidence type="ECO:0000313" key="2">
    <source>
        <dbReference type="EMBL" id="KAF2794946.1"/>
    </source>
</evidence>
<keyword evidence="1" id="KW-0732">Signal</keyword>
<evidence type="ECO:0000313" key="3">
    <source>
        <dbReference type="Proteomes" id="UP000799757"/>
    </source>
</evidence>
<reference evidence="2" key="1">
    <citation type="journal article" date="2020" name="Stud. Mycol.">
        <title>101 Dothideomycetes genomes: a test case for predicting lifestyles and emergence of pathogens.</title>
        <authorList>
            <person name="Haridas S."/>
            <person name="Albert R."/>
            <person name="Binder M."/>
            <person name="Bloem J."/>
            <person name="Labutti K."/>
            <person name="Salamov A."/>
            <person name="Andreopoulos B."/>
            <person name="Baker S."/>
            <person name="Barry K."/>
            <person name="Bills G."/>
            <person name="Bluhm B."/>
            <person name="Cannon C."/>
            <person name="Castanera R."/>
            <person name="Culley D."/>
            <person name="Daum C."/>
            <person name="Ezra D."/>
            <person name="Gonzalez J."/>
            <person name="Henrissat B."/>
            <person name="Kuo A."/>
            <person name="Liang C."/>
            <person name="Lipzen A."/>
            <person name="Lutzoni F."/>
            <person name="Magnuson J."/>
            <person name="Mondo S."/>
            <person name="Nolan M."/>
            <person name="Ohm R."/>
            <person name="Pangilinan J."/>
            <person name="Park H.-J."/>
            <person name="Ramirez L."/>
            <person name="Alfaro M."/>
            <person name="Sun H."/>
            <person name="Tritt A."/>
            <person name="Yoshinaga Y."/>
            <person name="Zwiers L.-H."/>
            <person name="Turgeon B."/>
            <person name="Goodwin S."/>
            <person name="Spatafora J."/>
            <person name="Crous P."/>
            <person name="Grigoriev I."/>
        </authorList>
    </citation>
    <scope>NUCLEOTIDE SEQUENCE</scope>
    <source>
        <strain evidence="2">CBS 109.77</strain>
    </source>
</reference>
<dbReference type="Proteomes" id="UP000799757">
    <property type="component" value="Unassembled WGS sequence"/>
</dbReference>
<sequence>MSILLPLYIYPWAGAWDPLYWVAANNPTLNFSVIVNPCSGPCINSTPESPYLAEMPKLKNYPNIRTLGYVATNYTNKPIDTIIQEIHTYNNWTQILNDSRVAVDGIFFDETPGPYDWRAHDYLTLATKEVKGSAGLGQRIVVHNPGAIPYIPWNYLDLADITVIFEETFANYIDAPKFNALKTLHTDANTTKDAFALMLHTVPNIPDELLDWTVKQMKGMAGWSFLSSVGVPGEYWHSFSSIFTPFITKYAAAKAN</sequence>
<evidence type="ECO:0008006" key="4">
    <source>
        <dbReference type="Google" id="ProtNLM"/>
    </source>
</evidence>
<dbReference type="PANTHER" id="PTHR35040">
    <property type="match status" value="1"/>
</dbReference>